<organism evidence="2 3">
    <name type="scientific">Aromia moschata</name>
    <dbReference type="NCBI Taxonomy" id="1265417"/>
    <lineage>
        <taxon>Eukaryota</taxon>
        <taxon>Metazoa</taxon>
        <taxon>Ecdysozoa</taxon>
        <taxon>Arthropoda</taxon>
        <taxon>Hexapoda</taxon>
        <taxon>Insecta</taxon>
        <taxon>Pterygota</taxon>
        <taxon>Neoptera</taxon>
        <taxon>Endopterygota</taxon>
        <taxon>Coleoptera</taxon>
        <taxon>Polyphaga</taxon>
        <taxon>Cucujiformia</taxon>
        <taxon>Chrysomeloidea</taxon>
        <taxon>Cerambycidae</taxon>
        <taxon>Cerambycinae</taxon>
        <taxon>Callichromatini</taxon>
        <taxon>Aromia</taxon>
    </lineage>
</organism>
<evidence type="ECO:0000259" key="1">
    <source>
        <dbReference type="PROSITE" id="PS51205"/>
    </source>
</evidence>
<dbReference type="SMART" id="SM00167">
    <property type="entry name" value="VPS9"/>
    <property type="match status" value="1"/>
</dbReference>
<evidence type="ECO:0000313" key="2">
    <source>
        <dbReference type="EMBL" id="KAJ8952690.1"/>
    </source>
</evidence>
<dbReference type="EMBL" id="JAPWTK010000065">
    <property type="protein sequence ID" value="KAJ8952690.1"/>
    <property type="molecule type" value="Genomic_DNA"/>
</dbReference>
<dbReference type="GO" id="GO:0016192">
    <property type="term" value="P:vesicle-mediated transport"/>
    <property type="evidence" value="ECO:0007669"/>
    <property type="project" value="InterPro"/>
</dbReference>
<feature type="domain" description="VPS9" evidence="1">
    <location>
        <begin position="1"/>
        <end position="94"/>
    </location>
</feature>
<comment type="caution">
    <text evidence="2">The sequence shown here is derived from an EMBL/GenBank/DDBJ whole genome shotgun (WGS) entry which is preliminary data.</text>
</comment>
<accession>A0AAV8YN51</accession>
<dbReference type="PROSITE" id="PS51205">
    <property type="entry name" value="VPS9"/>
    <property type="match status" value="1"/>
</dbReference>
<dbReference type="Gene3D" id="1.20.1050.80">
    <property type="entry name" value="VPS9 domain"/>
    <property type="match status" value="1"/>
</dbReference>
<dbReference type="Proteomes" id="UP001162162">
    <property type="component" value="Unassembled WGS sequence"/>
</dbReference>
<dbReference type="InterPro" id="IPR045046">
    <property type="entry name" value="Vps9-like"/>
</dbReference>
<sequence>MLIKPPRDKVKCVVHCAKCIMDLLALSQSNGSTTADDFMPVLVYVIIKVNPEALLSTVQYVNSFFHNRLFGEEEYWWTQFCAAVEYIKTMDYSD</sequence>
<name>A0AAV8YN51_9CUCU</name>
<evidence type="ECO:0000313" key="3">
    <source>
        <dbReference type="Proteomes" id="UP001162162"/>
    </source>
</evidence>
<reference evidence="2" key="1">
    <citation type="journal article" date="2023" name="Insect Mol. Biol.">
        <title>Genome sequencing provides insights into the evolution of gene families encoding plant cell wall-degrading enzymes in longhorned beetles.</title>
        <authorList>
            <person name="Shin N.R."/>
            <person name="Okamura Y."/>
            <person name="Kirsch R."/>
            <person name="Pauchet Y."/>
        </authorList>
    </citation>
    <scope>NUCLEOTIDE SEQUENCE</scope>
    <source>
        <strain evidence="2">AMC_N1</strain>
    </source>
</reference>
<protein>
    <recommendedName>
        <fullName evidence="1">VPS9 domain-containing protein</fullName>
    </recommendedName>
</protein>
<dbReference type="GO" id="GO:0030139">
    <property type="term" value="C:endocytic vesicle"/>
    <property type="evidence" value="ECO:0007669"/>
    <property type="project" value="TreeGrafter"/>
</dbReference>
<dbReference type="GO" id="GO:0031267">
    <property type="term" value="F:small GTPase binding"/>
    <property type="evidence" value="ECO:0007669"/>
    <property type="project" value="TreeGrafter"/>
</dbReference>
<dbReference type="AlphaFoldDB" id="A0AAV8YN51"/>
<dbReference type="PANTHER" id="PTHR23101">
    <property type="entry name" value="RAB GDP/GTP EXCHANGE FACTOR"/>
    <property type="match status" value="1"/>
</dbReference>
<dbReference type="PANTHER" id="PTHR23101:SF25">
    <property type="entry name" value="GTPASE-ACTIVATING PROTEIN AND VPS9 DOMAIN-CONTAINING PROTEIN 1"/>
    <property type="match status" value="1"/>
</dbReference>
<dbReference type="GO" id="GO:0005085">
    <property type="term" value="F:guanyl-nucleotide exchange factor activity"/>
    <property type="evidence" value="ECO:0007669"/>
    <property type="project" value="InterPro"/>
</dbReference>
<dbReference type="SUPFAM" id="SSF109993">
    <property type="entry name" value="VPS9 domain"/>
    <property type="match status" value="1"/>
</dbReference>
<keyword evidence="3" id="KW-1185">Reference proteome</keyword>
<dbReference type="GO" id="GO:0005829">
    <property type="term" value="C:cytosol"/>
    <property type="evidence" value="ECO:0007669"/>
    <property type="project" value="TreeGrafter"/>
</dbReference>
<dbReference type="Pfam" id="PF02204">
    <property type="entry name" value="VPS9"/>
    <property type="match status" value="1"/>
</dbReference>
<gene>
    <name evidence="2" type="ORF">NQ318_021006</name>
</gene>
<proteinExistence type="predicted"/>
<dbReference type="InterPro" id="IPR037191">
    <property type="entry name" value="VPS9_dom_sf"/>
</dbReference>
<dbReference type="InterPro" id="IPR003123">
    <property type="entry name" value="VPS9"/>
</dbReference>